<dbReference type="AlphaFoldDB" id="A0A1T4SU82"/>
<dbReference type="InterPro" id="IPR015943">
    <property type="entry name" value="WD40/YVTN_repeat-like_dom_sf"/>
</dbReference>
<dbReference type="InterPro" id="IPR036278">
    <property type="entry name" value="Sialidase_sf"/>
</dbReference>
<accession>A0A1T4SU82</accession>
<gene>
    <name evidence="1" type="ORF">SAMN04488128_103529</name>
</gene>
<dbReference type="SUPFAM" id="SSF50939">
    <property type="entry name" value="Sialidases"/>
    <property type="match status" value="1"/>
</dbReference>
<keyword evidence="2" id="KW-1185">Reference proteome</keyword>
<reference evidence="2" key="1">
    <citation type="submission" date="2017-02" db="EMBL/GenBank/DDBJ databases">
        <authorList>
            <person name="Varghese N."/>
            <person name="Submissions S."/>
        </authorList>
    </citation>
    <scope>NUCLEOTIDE SEQUENCE [LARGE SCALE GENOMIC DNA]</scope>
    <source>
        <strain evidence="2">DSM 22224</strain>
    </source>
</reference>
<evidence type="ECO:0008006" key="3">
    <source>
        <dbReference type="Google" id="ProtNLM"/>
    </source>
</evidence>
<dbReference type="PANTHER" id="PTHR47199:SF2">
    <property type="entry name" value="PHOTOSYSTEM II STABILITY_ASSEMBLY FACTOR HCF136, CHLOROPLASTIC"/>
    <property type="match status" value="1"/>
</dbReference>
<dbReference type="Proteomes" id="UP000190367">
    <property type="component" value="Unassembled WGS sequence"/>
</dbReference>
<dbReference type="RefSeq" id="WP_078670871.1">
    <property type="nucleotide sequence ID" value="NZ_FUWZ01000003.1"/>
</dbReference>
<dbReference type="OrthoDB" id="9813892at2"/>
<name>A0A1T4SU82_9BACT</name>
<dbReference type="EMBL" id="FUWZ01000003">
    <property type="protein sequence ID" value="SKA31722.1"/>
    <property type="molecule type" value="Genomic_DNA"/>
</dbReference>
<sequence>MSILSRYIQHPATGAFRQMISAKRLLTCGLLLLMLTTAYIQVSAQNTYQLLTLEAQPPLKSIRGLSAVSDEVVWASGTGGMVGRSLNGGATWEWHQVKACDSCDWRSLYAFNDRKAVVINAGEPAHVFLTEDGGQSWQQVYFNATAGIFFDAVTFYNEQEGIAIGDPLQQHFTVLRTHDGGRTWQTDTPAQSPEAATGESIFAASGTSLIGRKGLTTFVTGGTVSRIHTLSGGQWSSQPLPLLQGQPSMGAFSVAFLDNRNGIVVGGDYRNDTLRQLNCLLTGNGGRTWTSPRTPPGGFKSAVTWLTPKILVATGTSGTDISVNGGKDWQKIGAGFHCATKARKGKRLFLAGKSIGYLKI</sequence>
<protein>
    <recommendedName>
        <fullName evidence="3">Photosynthesis system II assembly factor Ycf48/Hcf136-like domain-containing protein</fullName>
    </recommendedName>
</protein>
<evidence type="ECO:0000313" key="1">
    <source>
        <dbReference type="EMBL" id="SKA31722.1"/>
    </source>
</evidence>
<proteinExistence type="predicted"/>
<dbReference type="STRING" id="634771.SAMN04488128_103529"/>
<dbReference type="PANTHER" id="PTHR47199">
    <property type="entry name" value="PHOTOSYSTEM II STABILITY/ASSEMBLY FACTOR HCF136, CHLOROPLASTIC"/>
    <property type="match status" value="1"/>
</dbReference>
<organism evidence="1 2">
    <name type="scientific">Chitinophaga eiseniae</name>
    <dbReference type="NCBI Taxonomy" id="634771"/>
    <lineage>
        <taxon>Bacteria</taxon>
        <taxon>Pseudomonadati</taxon>
        <taxon>Bacteroidota</taxon>
        <taxon>Chitinophagia</taxon>
        <taxon>Chitinophagales</taxon>
        <taxon>Chitinophagaceae</taxon>
        <taxon>Chitinophaga</taxon>
    </lineage>
</organism>
<dbReference type="Gene3D" id="2.130.10.10">
    <property type="entry name" value="YVTN repeat-like/Quinoprotein amine dehydrogenase"/>
    <property type="match status" value="1"/>
</dbReference>
<evidence type="ECO:0000313" key="2">
    <source>
        <dbReference type="Proteomes" id="UP000190367"/>
    </source>
</evidence>